<dbReference type="GO" id="GO:0016491">
    <property type="term" value="F:oxidoreductase activity"/>
    <property type="evidence" value="ECO:0007669"/>
    <property type="project" value="InterPro"/>
</dbReference>
<gene>
    <name evidence="2" type="ORF">S03H2_23739</name>
</gene>
<dbReference type="PANTHER" id="PTHR42783">
    <property type="entry name" value="GLUTAMATE SYNTHASE [NADPH] SMALL CHAIN"/>
    <property type="match status" value="1"/>
</dbReference>
<accession>X1GHL2</accession>
<feature type="domain" description="FAD/NAD(P)-binding" evidence="1">
    <location>
        <begin position="37"/>
        <end position="204"/>
    </location>
</feature>
<feature type="non-terminal residue" evidence="2">
    <location>
        <position position="218"/>
    </location>
</feature>
<feature type="non-terminal residue" evidence="2">
    <location>
        <position position="1"/>
    </location>
</feature>
<comment type="caution">
    <text evidence="2">The sequence shown here is derived from an EMBL/GenBank/DDBJ whole genome shotgun (WGS) entry which is preliminary data.</text>
</comment>
<name>X1GHL2_9ZZZZ</name>
<organism evidence="2">
    <name type="scientific">marine sediment metagenome</name>
    <dbReference type="NCBI Taxonomy" id="412755"/>
    <lineage>
        <taxon>unclassified sequences</taxon>
        <taxon>metagenomes</taxon>
        <taxon>ecological metagenomes</taxon>
    </lineage>
</organism>
<protein>
    <recommendedName>
        <fullName evidence="1">FAD/NAD(P)-binding domain-containing protein</fullName>
    </recommendedName>
</protein>
<dbReference type="PANTHER" id="PTHR42783:SF3">
    <property type="entry name" value="GLUTAMATE SYNTHASE [NADPH] SMALL CHAIN-RELATED"/>
    <property type="match status" value="1"/>
</dbReference>
<dbReference type="Gene3D" id="3.50.50.60">
    <property type="entry name" value="FAD/NAD(P)-binding domain"/>
    <property type="match status" value="1"/>
</dbReference>
<reference evidence="2" key="1">
    <citation type="journal article" date="2014" name="Front. Microbiol.">
        <title>High frequency of phylogenetically diverse reductive dehalogenase-homologous genes in deep subseafloor sedimentary metagenomes.</title>
        <authorList>
            <person name="Kawai M."/>
            <person name="Futagami T."/>
            <person name="Toyoda A."/>
            <person name="Takaki Y."/>
            <person name="Nishi S."/>
            <person name="Hori S."/>
            <person name="Arai W."/>
            <person name="Tsubouchi T."/>
            <person name="Morono Y."/>
            <person name="Uchiyama I."/>
            <person name="Ito T."/>
            <person name="Fujiyama A."/>
            <person name="Inagaki F."/>
            <person name="Takami H."/>
        </authorList>
    </citation>
    <scope>NUCLEOTIDE SEQUENCE</scope>
    <source>
        <strain evidence="2">Expedition CK06-06</strain>
    </source>
</reference>
<sequence length="218" mass="24494">PLEAIDKDVNYIASLGVEFRFNTTVGKDVLFEDIMDEYDSVYLGIGTTVSRSTRVKNAEKAHLALPFLEENKIGQSLNVGKEIIIIGGGNVAIDVAREALRLQHMQYPGKKVIAKTVSLEDWDEMPAKKEEIEDAKAEGIEFNPAWGPKEVKLDEEGKIKGLLCMKVKSVFDEQGRFRPTFYEEKEIFLEGDMIIEAIGQGPDFSFIPEGLFKKLEFT</sequence>
<dbReference type="InterPro" id="IPR023753">
    <property type="entry name" value="FAD/NAD-binding_dom"/>
</dbReference>
<evidence type="ECO:0000259" key="1">
    <source>
        <dbReference type="Pfam" id="PF07992"/>
    </source>
</evidence>
<dbReference type="Pfam" id="PF07992">
    <property type="entry name" value="Pyr_redox_2"/>
    <property type="match status" value="1"/>
</dbReference>
<dbReference type="EMBL" id="BARU01013026">
    <property type="protein sequence ID" value="GAH32483.1"/>
    <property type="molecule type" value="Genomic_DNA"/>
</dbReference>
<dbReference type="AlphaFoldDB" id="X1GHL2"/>
<proteinExistence type="predicted"/>
<evidence type="ECO:0000313" key="2">
    <source>
        <dbReference type="EMBL" id="GAH32483.1"/>
    </source>
</evidence>
<dbReference type="SUPFAM" id="SSF51971">
    <property type="entry name" value="Nucleotide-binding domain"/>
    <property type="match status" value="1"/>
</dbReference>
<dbReference type="InterPro" id="IPR036188">
    <property type="entry name" value="FAD/NAD-bd_sf"/>
</dbReference>